<dbReference type="SUPFAM" id="SSF53335">
    <property type="entry name" value="S-adenosyl-L-methionine-dependent methyltransferases"/>
    <property type="match status" value="1"/>
</dbReference>
<evidence type="ECO:0000313" key="2">
    <source>
        <dbReference type="EMBL" id="POR46729.1"/>
    </source>
</evidence>
<reference evidence="2 3" key="1">
    <citation type="submission" date="2018-01" db="EMBL/GenBank/DDBJ databases">
        <title>Genomic Encyclopedia of Type Strains, Phase III (KMG-III): the genomes of soil and plant-associated and newly described type strains.</title>
        <authorList>
            <person name="Whitman W."/>
        </authorList>
    </citation>
    <scope>NUCLEOTIDE SEQUENCE [LARGE SCALE GENOMIC DNA]</scope>
    <source>
        <strain evidence="2 3">JCM 18070</strain>
    </source>
</reference>
<feature type="domain" description="Methyltransferase type 11" evidence="1">
    <location>
        <begin position="22"/>
        <end position="90"/>
    </location>
</feature>
<dbReference type="Pfam" id="PF08241">
    <property type="entry name" value="Methyltransf_11"/>
    <property type="match status" value="1"/>
</dbReference>
<evidence type="ECO:0000313" key="3">
    <source>
        <dbReference type="Proteomes" id="UP000237381"/>
    </source>
</evidence>
<name>A0A2S4LWK6_9BURK</name>
<keyword evidence="2" id="KW-0808">Transferase</keyword>
<comment type="caution">
    <text evidence="2">The sequence shown here is derived from an EMBL/GenBank/DDBJ whole genome shotgun (WGS) entry which is preliminary data.</text>
</comment>
<evidence type="ECO:0000259" key="1">
    <source>
        <dbReference type="Pfam" id="PF08241"/>
    </source>
</evidence>
<dbReference type="Gene3D" id="3.40.50.150">
    <property type="entry name" value="Vaccinia Virus protein VP39"/>
    <property type="match status" value="1"/>
</dbReference>
<organism evidence="2 3">
    <name type="scientific">Paraburkholderia eburnea</name>
    <dbReference type="NCBI Taxonomy" id="1189126"/>
    <lineage>
        <taxon>Bacteria</taxon>
        <taxon>Pseudomonadati</taxon>
        <taxon>Pseudomonadota</taxon>
        <taxon>Betaproteobacteria</taxon>
        <taxon>Burkholderiales</taxon>
        <taxon>Burkholderiaceae</taxon>
        <taxon>Paraburkholderia</taxon>
    </lineage>
</organism>
<proteinExistence type="predicted"/>
<dbReference type="InterPro" id="IPR029063">
    <property type="entry name" value="SAM-dependent_MTases_sf"/>
</dbReference>
<dbReference type="AlphaFoldDB" id="A0A2S4LWK6"/>
<dbReference type="GO" id="GO:0008757">
    <property type="term" value="F:S-adenosylmethionine-dependent methyltransferase activity"/>
    <property type="evidence" value="ECO:0007669"/>
    <property type="project" value="InterPro"/>
</dbReference>
<dbReference type="GO" id="GO:0032259">
    <property type="term" value="P:methylation"/>
    <property type="evidence" value="ECO:0007669"/>
    <property type="project" value="UniProtKB-KW"/>
</dbReference>
<dbReference type="InterPro" id="IPR013216">
    <property type="entry name" value="Methyltransf_11"/>
</dbReference>
<sequence length="182" mass="20653">MKPRNPYGFTGLAGIDVHGGFLEESPFEYRKANLALESIPFEADSFDSVSAFDFIEHVPRQLAVDGQIRLPFVELMNEVHRVLKPGGKFYAMTPAFPSPKALVDPTHVNIITEETHEYFCGAAAYGRNYGFRGNFKPLRVEWVAEKNAHIAGRSFRKSVRNLHRRFFKGGLSHLLWELEAVK</sequence>
<keyword evidence="3" id="KW-1185">Reference proteome</keyword>
<dbReference type="EMBL" id="PQGA01000022">
    <property type="protein sequence ID" value="POR46729.1"/>
    <property type="molecule type" value="Genomic_DNA"/>
</dbReference>
<protein>
    <submittedName>
        <fullName evidence="2">Methyltransferase family protein</fullName>
    </submittedName>
</protein>
<accession>A0A2S4LWK6</accession>
<keyword evidence="2" id="KW-0489">Methyltransferase</keyword>
<gene>
    <name evidence="2" type="ORF">B0G62_12245</name>
</gene>
<dbReference type="Proteomes" id="UP000237381">
    <property type="component" value="Unassembled WGS sequence"/>
</dbReference>